<dbReference type="STRING" id="413404.Rmag_0202"/>
<evidence type="ECO:0000256" key="1">
    <source>
        <dbReference type="ARBA" id="ARBA00022617"/>
    </source>
</evidence>
<gene>
    <name evidence="7" type="ordered locus">Rmag_0202</name>
</gene>
<evidence type="ECO:0000256" key="5">
    <source>
        <dbReference type="SAM" id="SignalP"/>
    </source>
</evidence>
<dbReference type="AlphaFoldDB" id="A1AVN3"/>
<dbReference type="Pfam" id="PF00034">
    <property type="entry name" value="Cytochrom_C"/>
    <property type="match status" value="1"/>
</dbReference>
<dbReference type="RefSeq" id="WP_011737615.1">
    <property type="nucleotide sequence ID" value="NC_008610.1"/>
</dbReference>
<dbReference type="KEGG" id="rma:Rmag_0202"/>
<feature type="signal peptide" evidence="5">
    <location>
        <begin position="1"/>
        <end position="22"/>
    </location>
</feature>
<dbReference type="PROSITE" id="PS51007">
    <property type="entry name" value="CYTC"/>
    <property type="match status" value="1"/>
</dbReference>
<evidence type="ECO:0000259" key="6">
    <source>
        <dbReference type="PROSITE" id="PS51007"/>
    </source>
</evidence>
<reference evidence="7 8" key="1">
    <citation type="journal article" date="2007" name="Science">
        <title>The Calyptogena magnifica chemoautotrophic symbiont genome.</title>
        <authorList>
            <person name="Newton I.L.G."/>
            <person name="Woyke T."/>
            <person name="Auchtung T.A."/>
            <person name="Dilly G.F."/>
            <person name="Dutton R.J."/>
            <person name="Fisher M.C."/>
            <person name="Fontanez K.M."/>
            <person name="Lau E."/>
            <person name="Stewart F.J."/>
            <person name="Richardson P.M."/>
            <person name="Barry K.W."/>
            <person name="Saunders E."/>
            <person name="Detter J.C."/>
            <person name="Wu D."/>
            <person name="Eisen J.A."/>
            <person name="Cavanaugh C.M."/>
        </authorList>
    </citation>
    <scope>NUCLEOTIDE SEQUENCE [LARGE SCALE GENOMIC DNA]</scope>
    <source>
        <strain evidence="7 8">Cm</strain>
    </source>
</reference>
<protein>
    <submittedName>
        <fullName evidence="7">Cytochrome c4</fullName>
    </submittedName>
</protein>
<dbReference type="InterPro" id="IPR036909">
    <property type="entry name" value="Cyt_c-like_dom_sf"/>
</dbReference>
<dbReference type="GO" id="GO:0009055">
    <property type="term" value="F:electron transfer activity"/>
    <property type="evidence" value="ECO:0007669"/>
    <property type="project" value="InterPro"/>
</dbReference>
<dbReference type="GO" id="GO:0046872">
    <property type="term" value="F:metal ion binding"/>
    <property type="evidence" value="ECO:0007669"/>
    <property type="project" value="UniProtKB-KW"/>
</dbReference>
<evidence type="ECO:0000256" key="3">
    <source>
        <dbReference type="ARBA" id="ARBA00023004"/>
    </source>
</evidence>
<dbReference type="EMBL" id="CP000488">
    <property type="protein sequence ID" value="ABL01990.1"/>
    <property type="molecule type" value="Genomic_DNA"/>
</dbReference>
<dbReference type="HOGENOM" id="CLU_128253_1_2_6"/>
<dbReference type="Gene3D" id="1.10.760.10">
    <property type="entry name" value="Cytochrome c-like domain"/>
    <property type="match status" value="1"/>
</dbReference>
<evidence type="ECO:0000256" key="4">
    <source>
        <dbReference type="PROSITE-ProRule" id="PRU00433"/>
    </source>
</evidence>
<keyword evidence="2 4" id="KW-0479">Metal-binding</keyword>
<evidence type="ECO:0000313" key="8">
    <source>
        <dbReference type="Proteomes" id="UP000002587"/>
    </source>
</evidence>
<dbReference type="OrthoDB" id="9796421at2"/>
<sequence length="97" mass="10531">MQKILHYVLAMMTLSIALGVQASGKSVYNSLGCSSCHGIDGKPSTSAYPTLAGKDAVWLVNQLKYFQFGVRKDPTMNAMVPIVAGYEQIIADYLSKQ</sequence>
<dbReference type="GO" id="GO:0020037">
    <property type="term" value="F:heme binding"/>
    <property type="evidence" value="ECO:0007669"/>
    <property type="project" value="InterPro"/>
</dbReference>
<keyword evidence="8" id="KW-1185">Reference proteome</keyword>
<accession>A1AVN3</accession>
<dbReference type="eggNOG" id="COG2863">
    <property type="taxonomic scope" value="Bacteria"/>
</dbReference>
<feature type="domain" description="Cytochrome c" evidence="6">
    <location>
        <begin position="19"/>
        <end position="97"/>
    </location>
</feature>
<proteinExistence type="predicted"/>
<keyword evidence="3 4" id="KW-0408">Iron</keyword>
<evidence type="ECO:0000313" key="7">
    <source>
        <dbReference type="EMBL" id="ABL01990.1"/>
    </source>
</evidence>
<dbReference type="InterPro" id="IPR009056">
    <property type="entry name" value="Cyt_c-like_dom"/>
</dbReference>
<organism evidence="7 8">
    <name type="scientific">Ruthia magnifica subsp. Calyptogena magnifica</name>
    <dbReference type="NCBI Taxonomy" id="413404"/>
    <lineage>
        <taxon>Bacteria</taxon>
        <taxon>Pseudomonadati</taxon>
        <taxon>Pseudomonadota</taxon>
        <taxon>Gammaproteobacteria</taxon>
        <taxon>Candidatus Pseudothioglobaceae</taxon>
        <taxon>Candidatus Ruthturnera</taxon>
    </lineage>
</organism>
<dbReference type="Proteomes" id="UP000002587">
    <property type="component" value="Chromosome"/>
</dbReference>
<keyword evidence="5" id="KW-0732">Signal</keyword>
<name>A1AVN3_RUTMC</name>
<feature type="chain" id="PRO_5002632045" evidence="5">
    <location>
        <begin position="23"/>
        <end position="97"/>
    </location>
</feature>
<dbReference type="SUPFAM" id="SSF46626">
    <property type="entry name" value="Cytochrome c"/>
    <property type="match status" value="1"/>
</dbReference>
<keyword evidence="1 4" id="KW-0349">Heme</keyword>
<evidence type="ECO:0000256" key="2">
    <source>
        <dbReference type="ARBA" id="ARBA00022723"/>
    </source>
</evidence>